<sequence length="482" mass="55441">MAKTMELYMSKTQADYGSGIARPKIDDKDHFELKGQFLKQLRDNTFSGSDHEYAKEHIKKVLEIVDLFYVPNITQDQQEPDETLYQEWERFKEILMKCPQHYLIEMQEVILFYSGLEISTRQILYSKGAIPTMTAADAKVAIQEMAKYSQKWHNGKSKTRSTETSDGLAAIQAQLNNLRREIKKVNEKVYTAQVGCVQSMEESLNNFMSESERRHEENSNMIKEIRASTDTAIRNQGALIKTFGDSNQANEKDRTVKHLKGIAKNVLVGIGKFIFLVESIILNMPEDVKVPLILERLFLSTTHAKIEVFKRKITFRVGDAKFIFKSVKPVSSLIKKVYMLSLRECMELDLEARLMRETLVLNRSLDPLYGEYIELNDLNVPLELRRDQVDDLMPTIEEGEDKVEYKGENVVGAFMNVTIFVRNFSIVTHFAAVENMDGYRDQDIGDVIFREPFCKASCVEARRFDGLITIHNGNDNVTYQMA</sequence>
<dbReference type="PANTHER" id="PTHR33067">
    <property type="entry name" value="RNA-DIRECTED DNA POLYMERASE-RELATED"/>
    <property type="match status" value="1"/>
</dbReference>
<comment type="caution">
    <text evidence="1">The sequence shown here is derived from an EMBL/GenBank/DDBJ whole genome shotgun (WGS) entry which is preliminary data.</text>
</comment>
<proteinExistence type="predicted"/>
<dbReference type="PANTHER" id="PTHR33067:SF35">
    <property type="entry name" value="ASPARTIC PEPTIDASE DDI1-TYPE DOMAIN-CONTAINING PROTEIN"/>
    <property type="match status" value="1"/>
</dbReference>
<protein>
    <recommendedName>
        <fullName evidence="2">Reverse transcriptase domain-containing protein</fullName>
    </recommendedName>
</protein>
<reference evidence="1" key="1">
    <citation type="journal article" date="2019" name="Sci. Rep.">
        <title>Draft genome of Tanacetum cinerariifolium, the natural source of mosquito coil.</title>
        <authorList>
            <person name="Yamashiro T."/>
            <person name="Shiraishi A."/>
            <person name="Satake H."/>
            <person name="Nakayama K."/>
        </authorList>
    </citation>
    <scope>NUCLEOTIDE SEQUENCE</scope>
</reference>
<gene>
    <name evidence="1" type="ORF">Tci_007608</name>
</gene>
<evidence type="ECO:0008006" key="2">
    <source>
        <dbReference type="Google" id="ProtNLM"/>
    </source>
</evidence>
<organism evidence="1">
    <name type="scientific">Tanacetum cinerariifolium</name>
    <name type="common">Dalmatian daisy</name>
    <name type="synonym">Chrysanthemum cinerariifolium</name>
    <dbReference type="NCBI Taxonomy" id="118510"/>
    <lineage>
        <taxon>Eukaryota</taxon>
        <taxon>Viridiplantae</taxon>
        <taxon>Streptophyta</taxon>
        <taxon>Embryophyta</taxon>
        <taxon>Tracheophyta</taxon>
        <taxon>Spermatophyta</taxon>
        <taxon>Magnoliopsida</taxon>
        <taxon>eudicotyledons</taxon>
        <taxon>Gunneridae</taxon>
        <taxon>Pentapetalae</taxon>
        <taxon>asterids</taxon>
        <taxon>campanulids</taxon>
        <taxon>Asterales</taxon>
        <taxon>Asteraceae</taxon>
        <taxon>Asteroideae</taxon>
        <taxon>Anthemideae</taxon>
        <taxon>Anthemidinae</taxon>
        <taxon>Tanacetum</taxon>
    </lineage>
</organism>
<name>A0A6L2JFW3_TANCI</name>
<dbReference type="EMBL" id="BKCJ010000712">
    <property type="protein sequence ID" value="GEU35630.1"/>
    <property type="molecule type" value="Genomic_DNA"/>
</dbReference>
<dbReference type="AlphaFoldDB" id="A0A6L2JFW3"/>
<evidence type="ECO:0000313" key="1">
    <source>
        <dbReference type="EMBL" id="GEU35630.1"/>
    </source>
</evidence>
<accession>A0A6L2JFW3</accession>